<evidence type="ECO:0000313" key="2">
    <source>
        <dbReference type="Proteomes" id="UP001370348"/>
    </source>
</evidence>
<dbReference type="RefSeq" id="WP_394825603.1">
    <property type="nucleotide sequence ID" value="NZ_CP089984.1"/>
</dbReference>
<accession>A0ABZ2M3I6</accession>
<protein>
    <submittedName>
        <fullName evidence="1">Uncharacterized protein</fullName>
    </submittedName>
</protein>
<dbReference type="Proteomes" id="UP001370348">
    <property type="component" value="Chromosome"/>
</dbReference>
<keyword evidence="2" id="KW-1185">Reference proteome</keyword>
<proteinExistence type="predicted"/>
<dbReference type="EMBL" id="CP089984">
    <property type="protein sequence ID" value="WXB15972.1"/>
    <property type="molecule type" value="Genomic_DNA"/>
</dbReference>
<reference evidence="1 2" key="1">
    <citation type="submission" date="2021-12" db="EMBL/GenBank/DDBJ databases">
        <title>Discovery of the Pendulisporaceae a myxobacterial family with distinct sporulation behavior and unique specialized metabolism.</title>
        <authorList>
            <person name="Garcia R."/>
            <person name="Popoff A."/>
            <person name="Bader C.D."/>
            <person name="Loehr J."/>
            <person name="Walesch S."/>
            <person name="Walt C."/>
            <person name="Boldt J."/>
            <person name="Bunk B."/>
            <person name="Haeckl F.J.F.P.J."/>
            <person name="Gunesch A.P."/>
            <person name="Birkelbach J."/>
            <person name="Nuebel U."/>
            <person name="Pietschmann T."/>
            <person name="Bach T."/>
            <person name="Mueller R."/>
        </authorList>
    </citation>
    <scope>NUCLEOTIDE SEQUENCE [LARGE SCALE GENOMIC DNA]</scope>
    <source>
        <strain evidence="1 2">MSr11954</strain>
    </source>
</reference>
<name>A0ABZ2M3I6_9BACT</name>
<gene>
    <name evidence="1" type="ORF">LZC94_01590</name>
</gene>
<evidence type="ECO:0000313" key="1">
    <source>
        <dbReference type="EMBL" id="WXB15972.1"/>
    </source>
</evidence>
<sequence length="298" mass="33220">MRIKLLHYGEEWLQGDFEEPPSDRKRVRRFLSAWHHAVDARRGLQLVVLEGEGAGIWDLNGKLLHYAKAIADAAFVDDGLLCLENRVTKAAAGEGIRHAITARSLDTFEVRRTGEVRVPHGCVERLVNDGPSGLALATWLDRELDQEKWGYVGLDARTLQQLPWSLAWSTATPSPPAFVPGGTQVVACHTQSTYWWTDDPDAASPGGLRKVGDITVHDLATNALATYEALIDLPQGWRPNRPDEPEAWMSIWGPEFVDSQRFRIWWPDESSDVLSLPLPPTIVLSRPLGTTRNTLPDP</sequence>
<organism evidence="1 2">
    <name type="scientific">Pendulispora albinea</name>
    <dbReference type="NCBI Taxonomy" id="2741071"/>
    <lineage>
        <taxon>Bacteria</taxon>
        <taxon>Pseudomonadati</taxon>
        <taxon>Myxococcota</taxon>
        <taxon>Myxococcia</taxon>
        <taxon>Myxococcales</taxon>
        <taxon>Sorangiineae</taxon>
        <taxon>Pendulisporaceae</taxon>
        <taxon>Pendulispora</taxon>
    </lineage>
</organism>